<accession>A0A4P9WK30</accession>
<evidence type="ECO:0000313" key="2">
    <source>
        <dbReference type="EMBL" id="RKO93311.1"/>
    </source>
</evidence>
<feature type="coiled-coil region" evidence="1">
    <location>
        <begin position="56"/>
        <end position="90"/>
    </location>
</feature>
<keyword evidence="3" id="KW-1185">Reference proteome</keyword>
<dbReference type="Proteomes" id="UP000269721">
    <property type="component" value="Unassembled WGS sequence"/>
</dbReference>
<reference evidence="3" key="1">
    <citation type="journal article" date="2018" name="Nat. Microbiol.">
        <title>Leveraging single-cell genomics to expand the fungal tree of life.</title>
        <authorList>
            <person name="Ahrendt S.R."/>
            <person name="Quandt C.A."/>
            <person name="Ciobanu D."/>
            <person name="Clum A."/>
            <person name="Salamov A."/>
            <person name="Andreopoulos B."/>
            <person name="Cheng J.F."/>
            <person name="Woyke T."/>
            <person name="Pelin A."/>
            <person name="Henrissat B."/>
            <person name="Reynolds N.K."/>
            <person name="Benny G.L."/>
            <person name="Smith M.E."/>
            <person name="James T.Y."/>
            <person name="Grigoriev I.V."/>
        </authorList>
    </citation>
    <scope>NUCLEOTIDE SEQUENCE [LARGE SCALE GENOMIC DNA]</scope>
</reference>
<organism evidence="2 3">
    <name type="scientific">Blyttiomyces helicus</name>
    <dbReference type="NCBI Taxonomy" id="388810"/>
    <lineage>
        <taxon>Eukaryota</taxon>
        <taxon>Fungi</taxon>
        <taxon>Fungi incertae sedis</taxon>
        <taxon>Chytridiomycota</taxon>
        <taxon>Chytridiomycota incertae sedis</taxon>
        <taxon>Chytridiomycetes</taxon>
        <taxon>Chytridiomycetes incertae sedis</taxon>
        <taxon>Blyttiomyces</taxon>
    </lineage>
</organism>
<name>A0A4P9WK30_9FUNG</name>
<protein>
    <submittedName>
        <fullName evidence="2">Uncharacterized protein</fullName>
    </submittedName>
</protein>
<dbReference type="AlphaFoldDB" id="A0A4P9WK30"/>
<proteinExistence type="predicted"/>
<sequence>MSESIAPTLKEAAEALQLHISNFEAATASSEKQNAVTRSELLKLAEITRKTMLSFTDQARAELDEVKKARNQLEADRSQLETDRAHLKTDHVWLEELDLGLSLLEKPHFSYIPVSHNALRGLVKPSTLK</sequence>
<dbReference type="EMBL" id="KZ994292">
    <property type="protein sequence ID" value="RKO93311.1"/>
    <property type="molecule type" value="Genomic_DNA"/>
</dbReference>
<evidence type="ECO:0000256" key="1">
    <source>
        <dbReference type="SAM" id="Coils"/>
    </source>
</evidence>
<keyword evidence="1" id="KW-0175">Coiled coil</keyword>
<evidence type="ECO:0000313" key="3">
    <source>
        <dbReference type="Proteomes" id="UP000269721"/>
    </source>
</evidence>
<gene>
    <name evidence="2" type="ORF">BDK51DRAFT_27509</name>
</gene>